<dbReference type="AlphaFoldDB" id="A0A430M376"/>
<feature type="chain" id="PRO_5018998622" evidence="2">
    <location>
        <begin position="27"/>
        <end position="113"/>
    </location>
</feature>
<keyword evidence="4" id="KW-1185">Reference proteome</keyword>
<evidence type="ECO:0000256" key="2">
    <source>
        <dbReference type="SAM" id="SignalP"/>
    </source>
</evidence>
<evidence type="ECO:0000256" key="1">
    <source>
        <dbReference type="SAM" id="MobiDB-lite"/>
    </source>
</evidence>
<reference evidence="3 4" key="1">
    <citation type="submission" date="2017-06" db="EMBL/GenBank/DDBJ databases">
        <title>Comparative genomic analysis of Ambrosia Fusariam Clade fungi.</title>
        <authorList>
            <person name="Stajich J.E."/>
            <person name="Carrillo J."/>
            <person name="Kijimoto T."/>
            <person name="Eskalen A."/>
            <person name="O'Donnell K."/>
            <person name="Kasson M."/>
        </authorList>
    </citation>
    <scope>NUCLEOTIDE SEQUENCE [LARGE SCALE GENOMIC DNA]</scope>
    <source>
        <strain evidence="3 4">UCR1854</strain>
    </source>
</reference>
<feature type="compositionally biased region" description="Low complexity" evidence="1">
    <location>
        <begin position="31"/>
        <end position="57"/>
    </location>
</feature>
<gene>
    <name evidence="3" type="ORF">BHE90_003093</name>
</gene>
<feature type="signal peptide" evidence="2">
    <location>
        <begin position="1"/>
        <end position="26"/>
    </location>
</feature>
<evidence type="ECO:0000313" key="3">
    <source>
        <dbReference type="EMBL" id="RTE82399.1"/>
    </source>
</evidence>
<dbReference type="Proteomes" id="UP000287124">
    <property type="component" value="Unassembled WGS sequence"/>
</dbReference>
<feature type="region of interest" description="Disordered" evidence="1">
    <location>
        <begin position="30"/>
        <end position="69"/>
    </location>
</feature>
<name>A0A430M376_9HYPO</name>
<dbReference type="EMBL" id="MIKF01000027">
    <property type="protein sequence ID" value="RTE82399.1"/>
    <property type="molecule type" value="Genomic_DNA"/>
</dbReference>
<organism evidence="3 4">
    <name type="scientific">Fusarium euwallaceae</name>
    <dbReference type="NCBI Taxonomy" id="1147111"/>
    <lineage>
        <taxon>Eukaryota</taxon>
        <taxon>Fungi</taxon>
        <taxon>Dikarya</taxon>
        <taxon>Ascomycota</taxon>
        <taxon>Pezizomycotina</taxon>
        <taxon>Sordariomycetes</taxon>
        <taxon>Hypocreomycetidae</taxon>
        <taxon>Hypocreales</taxon>
        <taxon>Nectriaceae</taxon>
        <taxon>Fusarium</taxon>
        <taxon>Fusarium solani species complex</taxon>
    </lineage>
</organism>
<protein>
    <submittedName>
        <fullName evidence="3">Uncharacterized protein</fullName>
    </submittedName>
</protein>
<sequence length="113" mass="12422">MGFPFNICVVTFESLIVFFYQPTAFAIMPPQQTNQSTNSQSTTTSATTSSGAASSTSKPPSRYRVIKDGWGGDRPAFQYSYGLGMDPTSIAEGNEIIDAMIKHEYGYNDNKER</sequence>
<accession>A0A430M376</accession>
<evidence type="ECO:0000313" key="4">
    <source>
        <dbReference type="Proteomes" id="UP000287124"/>
    </source>
</evidence>
<keyword evidence="2" id="KW-0732">Signal</keyword>
<comment type="caution">
    <text evidence="3">The sequence shown here is derived from an EMBL/GenBank/DDBJ whole genome shotgun (WGS) entry which is preliminary data.</text>
</comment>
<proteinExistence type="predicted"/>